<feature type="transmembrane region" description="Helical" evidence="1">
    <location>
        <begin position="403"/>
        <end position="427"/>
    </location>
</feature>
<dbReference type="Proteomes" id="UP000199361">
    <property type="component" value="Unassembled WGS sequence"/>
</dbReference>
<keyword evidence="1" id="KW-0812">Transmembrane</keyword>
<dbReference type="EMBL" id="FOHX01000014">
    <property type="protein sequence ID" value="SEU37362.1"/>
    <property type="molecule type" value="Genomic_DNA"/>
</dbReference>
<sequence>MTATAPYRSPLGTAGRDGFARLVHAEWTKFRTAPGGPAGLVLAALLVVGLGLLSAAGSHASCSKGPVEVPCPVPPRGPGGEAVEDHFFFAHQPLRGDGSITVRVSAMSGRIRLPDAVPGVRNVATAMTPWARAGLMIKASTRQGASYAAVMVTAEHGVRMQHDFTEDVAGLPGKVTPSTPRWLRLTRTGDTVTGEESADGVRWTKVAAVRLPGLPAQARVGLFAASPGDVRVTGNAVGGSTVTSRFSEVTAVMDRLDVRGAGTGGAFALDDIGVSYELDGSPHHPGGFRESGGTYTITGVGDIAPLTVGSTVENTLAGAMFALVAVIVVGVLSVTAEYRRGLVRTTLLASPRRGRVLVAKAVVVLAATFAGSLAATAVTLPLAKRVLAGNGVHLLPVSALTELRVVAGVAGVLAVSAVLALAFGALLRRGAAAVIAAVAAVLVPYVLATTSVLPEPVADWLLRVTPAAGFAVQQSIPEYPQVVGHHAPAGGFYPLPPWAGFAVLCGYAALVLALAVRRLNREDA</sequence>
<keyword evidence="3" id="KW-1185">Reference proteome</keyword>
<feature type="transmembrane region" description="Helical" evidence="1">
    <location>
        <begin position="357"/>
        <end position="383"/>
    </location>
</feature>
<reference evidence="2 3" key="1">
    <citation type="submission" date="2016-10" db="EMBL/GenBank/DDBJ databases">
        <authorList>
            <person name="de Groot N.N."/>
        </authorList>
    </citation>
    <scope>NUCLEOTIDE SEQUENCE [LARGE SCALE GENOMIC DNA]</scope>
    <source>
        <strain evidence="2 3">CGMCC 4.5598</strain>
    </source>
</reference>
<accession>A0A1I0LB77</accession>
<evidence type="ECO:0000313" key="2">
    <source>
        <dbReference type="EMBL" id="SEU37362.1"/>
    </source>
</evidence>
<dbReference type="STRING" id="568860.SAMN05421811_114173"/>
<feature type="transmembrane region" description="Helical" evidence="1">
    <location>
        <begin position="434"/>
        <end position="453"/>
    </location>
</feature>
<name>A0A1I0LB77_9ACTN</name>
<dbReference type="RefSeq" id="WP_091089928.1">
    <property type="nucleotide sequence ID" value="NZ_FOHX01000014.1"/>
</dbReference>
<keyword evidence="1" id="KW-0472">Membrane</keyword>
<dbReference type="GO" id="GO:0140359">
    <property type="term" value="F:ABC-type transporter activity"/>
    <property type="evidence" value="ECO:0007669"/>
    <property type="project" value="InterPro"/>
</dbReference>
<proteinExistence type="predicted"/>
<feature type="transmembrane region" description="Helical" evidence="1">
    <location>
        <begin position="38"/>
        <end position="57"/>
    </location>
</feature>
<evidence type="ECO:0000256" key="1">
    <source>
        <dbReference type="SAM" id="Phobius"/>
    </source>
</evidence>
<gene>
    <name evidence="2" type="ORF">SAMN05421811_114173</name>
</gene>
<evidence type="ECO:0000313" key="3">
    <source>
        <dbReference type="Proteomes" id="UP000199361"/>
    </source>
</evidence>
<organism evidence="2 3">
    <name type="scientific">Nonomuraea wenchangensis</name>
    <dbReference type="NCBI Taxonomy" id="568860"/>
    <lineage>
        <taxon>Bacteria</taxon>
        <taxon>Bacillati</taxon>
        <taxon>Actinomycetota</taxon>
        <taxon>Actinomycetes</taxon>
        <taxon>Streptosporangiales</taxon>
        <taxon>Streptosporangiaceae</taxon>
        <taxon>Nonomuraea</taxon>
    </lineage>
</organism>
<dbReference type="Pfam" id="PF12679">
    <property type="entry name" value="ABC2_membrane_2"/>
    <property type="match status" value="1"/>
</dbReference>
<dbReference type="GO" id="GO:0005886">
    <property type="term" value="C:plasma membrane"/>
    <property type="evidence" value="ECO:0007669"/>
    <property type="project" value="UniProtKB-SubCell"/>
</dbReference>
<feature type="transmembrane region" description="Helical" evidence="1">
    <location>
        <begin position="498"/>
        <end position="516"/>
    </location>
</feature>
<keyword evidence="1" id="KW-1133">Transmembrane helix</keyword>
<protein>
    <submittedName>
        <fullName evidence="2">ABC-2 family transporter protein</fullName>
    </submittedName>
</protein>
<feature type="transmembrane region" description="Helical" evidence="1">
    <location>
        <begin position="316"/>
        <end position="336"/>
    </location>
</feature>
<dbReference type="Gene3D" id="2.60.120.200">
    <property type="match status" value="1"/>
</dbReference>
<dbReference type="OrthoDB" id="185815at2"/>
<dbReference type="AlphaFoldDB" id="A0A1I0LB77"/>